<sequence>SPTRNQIEFHTAAKMHPAIIVVLVIGALSEMWVVFAVSYAALQRDDGRGYYRRVTDALRFKL</sequence>
<evidence type="ECO:0000256" key="1">
    <source>
        <dbReference type="SAM" id="Phobius"/>
    </source>
</evidence>
<keyword evidence="1" id="KW-0472">Membrane</keyword>
<dbReference type="EMBL" id="ML976616">
    <property type="protein sequence ID" value="KAF1846472.1"/>
    <property type="molecule type" value="Genomic_DNA"/>
</dbReference>
<proteinExistence type="predicted"/>
<keyword evidence="1" id="KW-1133">Transmembrane helix</keyword>
<dbReference type="GeneID" id="63846164"/>
<gene>
    <name evidence="2" type="ORF">K460DRAFT_286690</name>
</gene>
<accession>A0A9P4L9K8</accession>
<comment type="caution">
    <text evidence="2">The sequence shown here is derived from an EMBL/GenBank/DDBJ whole genome shotgun (WGS) entry which is preliminary data.</text>
</comment>
<evidence type="ECO:0000313" key="3">
    <source>
        <dbReference type="Proteomes" id="UP000800039"/>
    </source>
</evidence>
<dbReference type="AlphaFoldDB" id="A0A9P4L9K8"/>
<organism evidence="2 3">
    <name type="scientific">Cucurbitaria berberidis CBS 394.84</name>
    <dbReference type="NCBI Taxonomy" id="1168544"/>
    <lineage>
        <taxon>Eukaryota</taxon>
        <taxon>Fungi</taxon>
        <taxon>Dikarya</taxon>
        <taxon>Ascomycota</taxon>
        <taxon>Pezizomycotina</taxon>
        <taxon>Dothideomycetes</taxon>
        <taxon>Pleosporomycetidae</taxon>
        <taxon>Pleosporales</taxon>
        <taxon>Pleosporineae</taxon>
        <taxon>Cucurbitariaceae</taxon>
        <taxon>Cucurbitaria</taxon>
    </lineage>
</organism>
<feature type="non-terminal residue" evidence="2">
    <location>
        <position position="1"/>
    </location>
</feature>
<feature type="transmembrane region" description="Helical" evidence="1">
    <location>
        <begin position="18"/>
        <end position="42"/>
    </location>
</feature>
<dbReference type="Proteomes" id="UP000800039">
    <property type="component" value="Unassembled WGS sequence"/>
</dbReference>
<dbReference type="OrthoDB" id="3782907at2759"/>
<keyword evidence="3" id="KW-1185">Reference proteome</keyword>
<evidence type="ECO:0000313" key="2">
    <source>
        <dbReference type="EMBL" id="KAF1846472.1"/>
    </source>
</evidence>
<protein>
    <submittedName>
        <fullName evidence="2">Uncharacterized protein</fullName>
    </submittedName>
</protein>
<reference evidence="2" key="1">
    <citation type="submission" date="2020-01" db="EMBL/GenBank/DDBJ databases">
        <authorList>
            <consortium name="DOE Joint Genome Institute"/>
            <person name="Haridas S."/>
            <person name="Albert R."/>
            <person name="Binder M."/>
            <person name="Bloem J."/>
            <person name="Labutti K."/>
            <person name="Salamov A."/>
            <person name="Andreopoulos B."/>
            <person name="Baker S.E."/>
            <person name="Barry K."/>
            <person name="Bills G."/>
            <person name="Bluhm B.H."/>
            <person name="Cannon C."/>
            <person name="Castanera R."/>
            <person name="Culley D.E."/>
            <person name="Daum C."/>
            <person name="Ezra D."/>
            <person name="Gonzalez J.B."/>
            <person name="Henrissat B."/>
            <person name="Kuo A."/>
            <person name="Liang C."/>
            <person name="Lipzen A."/>
            <person name="Lutzoni F."/>
            <person name="Magnuson J."/>
            <person name="Mondo S."/>
            <person name="Nolan M."/>
            <person name="Ohm R."/>
            <person name="Pangilinan J."/>
            <person name="Park H.-J."/>
            <person name="Ramirez L."/>
            <person name="Alfaro M."/>
            <person name="Sun H."/>
            <person name="Tritt A."/>
            <person name="Yoshinaga Y."/>
            <person name="Zwiers L.-H."/>
            <person name="Turgeon B.G."/>
            <person name="Goodwin S.B."/>
            <person name="Spatafora J.W."/>
            <person name="Crous P.W."/>
            <person name="Grigoriev I.V."/>
        </authorList>
    </citation>
    <scope>NUCLEOTIDE SEQUENCE</scope>
    <source>
        <strain evidence="2">CBS 394.84</strain>
    </source>
</reference>
<dbReference type="RefSeq" id="XP_040789035.1">
    <property type="nucleotide sequence ID" value="XM_040928912.1"/>
</dbReference>
<name>A0A9P4L9K8_9PLEO</name>
<keyword evidence="1" id="KW-0812">Transmembrane</keyword>